<dbReference type="CDD" id="cd00024">
    <property type="entry name" value="CD_CSD"/>
    <property type="match status" value="1"/>
</dbReference>
<dbReference type="InterPro" id="IPR056924">
    <property type="entry name" value="SH3_Tf2-1"/>
</dbReference>
<dbReference type="AlphaFoldDB" id="A0A1Y6LRD6"/>
<reference evidence="2 3" key="1">
    <citation type="submission" date="2016-10" db="EMBL/GenBank/DDBJ databases">
        <authorList>
            <person name="Varghese N."/>
        </authorList>
    </citation>
    <scope>NUCLEOTIDE SEQUENCE [LARGE SCALE GENOMIC DNA]</scope>
</reference>
<dbReference type="Pfam" id="PF24626">
    <property type="entry name" value="SH3_Tf2-1"/>
    <property type="match status" value="1"/>
</dbReference>
<evidence type="ECO:0000259" key="1">
    <source>
        <dbReference type="Pfam" id="PF24626"/>
    </source>
</evidence>
<dbReference type="Proteomes" id="UP000215453">
    <property type="component" value="Chromosome 6"/>
</dbReference>
<organism evidence="2 3">
    <name type="scientific">Zymoseptoria tritici ST99CH_1A5</name>
    <dbReference type="NCBI Taxonomy" id="1276529"/>
    <lineage>
        <taxon>Eukaryota</taxon>
        <taxon>Fungi</taxon>
        <taxon>Dikarya</taxon>
        <taxon>Ascomycota</taxon>
        <taxon>Pezizomycotina</taxon>
        <taxon>Dothideomycetes</taxon>
        <taxon>Dothideomycetidae</taxon>
        <taxon>Mycosphaerellales</taxon>
        <taxon>Mycosphaerellaceae</taxon>
        <taxon>Zymoseptoria</taxon>
    </lineage>
</organism>
<proteinExistence type="predicted"/>
<gene>
    <name evidence="2" type="ORF">ZT1A5_G6663</name>
</gene>
<sequence length="173" mass="19866">MLFGFNLNTDALIGLREMPTADYSVLRQHYRDAADEALAFAAVDMKHRYDKKHRRLTFDVGDYAYLRLHHGYRIQGEDSRKYSNQRAGPFKIKKKVGKLAYKLHLPPGAGLKFHPVVSVAQLEPAPRGPDPYNRPATEQPEFIDVANGPRLTEYVEAILSKRRSNRKLQYLVK</sequence>
<evidence type="ECO:0000313" key="2">
    <source>
        <dbReference type="EMBL" id="SMY25221.1"/>
    </source>
</evidence>
<accession>A0A1Y6LRD6</accession>
<evidence type="ECO:0000313" key="3">
    <source>
        <dbReference type="Proteomes" id="UP000215453"/>
    </source>
</evidence>
<name>A0A1Y6LRD6_ZYMTR</name>
<feature type="domain" description="Tf2-1-like SH3-like" evidence="1">
    <location>
        <begin position="61"/>
        <end position="124"/>
    </location>
</feature>
<dbReference type="EMBL" id="LT882681">
    <property type="protein sequence ID" value="SMY25221.1"/>
    <property type="molecule type" value="Genomic_DNA"/>
</dbReference>
<protein>
    <recommendedName>
        <fullName evidence="1">Tf2-1-like SH3-like domain-containing protein</fullName>
    </recommendedName>
</protein>